<dbReference type="Proteomes" id="UP000275348">
    <property type="component" value="Unassembled WGS sequence"/>
</dbReference>
<gene>
    <name evidence="1" type="ORF">EAH69_02770</name>
</gene>
<sequence>MAVFLLNKNTQMKQFYLMLFFGLASVGINAQEIDRFPIYPGCERYMKDNQKLNGCLQERLATDLKLYTKDDSKKNAEAKPELVKISFVIDQKGVMKDFELIESESDVASKKLLKRLDELVKYNEKRNRKIEPASYRKRSVQFKVTYLGIQNV</sequence>
<organism evidence="1 2">
    <name type="scientific">Faecalibacter macacae</name>
    <dbReference type="NCBI Taxonomy" id="1859289"/>
    <lineage>
        <taxon>Bacteria</taxon>
        <taxon>Pseudomonadati</taxon>
        <taxon>Bacteroidota</taxon>
        <taxon>Flavobacteriia</taxon>
        <taxon>Flavobacteriales</taxon>
        <taxon>Weeksellaceae</taxon>
        <taxon>Faecalibacter</taxon>
    </lineage>
</organism>
<evidence type="ECO:0000313" key="2">
    <source>
        <dbReference type="Proteomes" id="UP000275348"/>
    </source>
</evidence>
<keyword evidence="2" id="KW-1185">Reference proteome</keyword>
<comment type="caution">
    <text evidence="1">The sequence shown here is derived from an EMBL/GenBank/DDBJ whole genome shotgun (WGS) entry which is preliminary data.</text>
</comment>
<dbReference type="EMBL" id="RDOJ01000003">
    <property type="protein sequence ID" value="RLZ11861.1"/>
    <property type="molecule type" value="Genomic_DNA"/>
</dbReference>
<proteinExistence type="predicted"/>
<evidence type="ECO:0008006" key="3">
    <source>
        <dbReference type="Google" id="ProtNLM"/>
    </source>
</evidence>
<dbReference type="AlphaFoldDB" id="A0A3L9MGD8"/>
<name>A0A3L9MGD8_9FLAO</name>
<reference evidence="1 2" key="1">
    <citation type="submission" date="2018-10" db="EMBL/GenBank/DDBJ databases">
        <authorList>
            <person name="Chen X."/>
        </authorList>
    </citation>
    <scope>NUCLEOTIDE SEQUENCE [LARGE SCALE GENOMIC DNA]</scope>
    <source>
        <strain evidence="1 2">YIM 102668</strain>
    </source>
</reference>
<evidence type="ECO:0000313" key="1">
    <source>
        <dbReference type="EMBL" id="RLZ11861.1"/>
    </source>
</evidence>
<accession>A0A3L9MGD8</accession>
<protein>
    <recommendedName>
        <fullName evidence="3">TonB C-terminal domain-containing protein</fullName>
    </recommendedName>
</protein>